<evidence type="ECO:0000313" key="7">
    <source>
        <dbReference type="EMBL" id="MXO68370.1"/>
    </source>
</evidence>
<evidence type="ECO:0000256" key="4">
    <source>
        <dbReference type="ARBA" id="ARBA00023235"/>
    </source>
</evidence>
<accession>A0ABW9UX43</accession>
<proteinExistence type="inferred from homology"/>
<evidence type="ECO:0000256" key="3">
    <source>
        <dbReference type="ARBA" id="ARBA00012824"/>
    </source>
</evidence>
<comment type="catalytic activity">
    <reaction evidence="1">
        <text>chorismate = isochorismate</text>
        <dbReference type="Rhea" id="RHEA:18985"/>
        <dbReference type="ChEBI" id="CHEBI:29748"/>
        <dbReference type="ChEBI" id="CHEBI:29780"/>
        <dbReference type="EC" id="5.4.4.2"/>
    </reaction>
</comment>
<dbReference type="GO" id="GO:0008909">
    <property type="term" value="F:isochorismate synthase activity"/>
    <property type="evidence" value="ECO:0007669"/>
    <property type="project" value="UniProtKB-EC"/>
</dbReference>
<organism evidence="7 8">
    <name type="scientific">Pelagerythrobacter marinus</name>
    <dbReference type="NCBI Taxonomy" id="538382"/>
    <lineage>
        <taxon>Bacteria</taxon>
        <taxon>Pseudomonadati</taxon>
        <taxon>Pseudomonadota</taxon>
        <taxon>Alphaproteobacteria</taxon>
        <taxon>Sphingomonadales</taxon>
        <taxon>Erythrobacteraceae</taxon>
        <taxon>Pelagerythrobacter</taxon>
    </lineage>
</organism>
<dbReference type="Proteomes" id="UP000444401">
    <property type="component" value="Unassembled WGS sequence"/>
</dbReference>
<dbReference type="NCBIfam" id="TIGR00543">
    <property type="entry name" value="isochor_syn"/>
    <property type="match status" value="1"/>
</dbReference>
<dbReference type="Gene3D" id="3.60.120.10">
    <property type="entry name" value="Anthranilate synthase"/>
    <property type="match status" value="1"/>
</dbReference>
<comment type="caution">
    <text evidence="7">The sequence shown here is derived from an EMBL/GenBank/DDBJ whole genome shotgun (WGS) entry which is preliminary data.</text>
</comment>
<dbReference type="Pfam" id="PF00425">
    <property type="entry name" value="Chorismate_bind"/>
    <property type="match status" value="1"/>
</dbReference>
<dbReference type="EC" id="5.4.4.2" evidence="3"/>
<feature type="domain" description="Chorismate-utilising enzyme C-terminal" evidence="6">
    <location>
        <begin position="96"/>
        <end position="357"/>
    </location>
</feature>
<evidence type="ECO:0000256" key="1">
    <source>
        <dbReference type="ARBA" id="ARBA00000799"/>
    </source>
</evidence>
<protein>
    <recommendedName>
        <fullName evidence="3">isochorismate synthase</fullName>
        <ecNumber evidence="3">5.4.4.2</ecNumber>
    </recommendedName>
    <alternativeName>
        <fullName evidence="5">Isochorismate mutase</fullName>
    </alternativeName>
</protein>
<dbReference type="SUPFAM" id="SSF56322">
    <property type="entry name" value="ADC synthase"/>
    <property type="match status" value="1"/>
</dbReference>
<evidence type="ECO:0000259" key="6">
    <source>
        <dbReference type="Pfam" id="PF00425"/>
    </source>
</evidence>
<dbReference type="InterPro" id="IPR015890">
    <property type="entry name" value="Chorismate_C"/>
</dbReference>
<name>A0ABW9UX43_9SPHN</name>
<evidence type="ECO:0000256" key="5">
    <source>
        <dbReference type="ARBA" id="ARBA00041564"/>
    </source>
</evidence>
<dbReference type="EMBL" id="WTYO01000002">
    <property type="protein sequence ID" value="MXO68370.1"/>
    <property type="molecule type" value="Genomic_DNA"/>
</dbReference>
<evidence type="ECO:0000256" key="2">
    <source>
        <dbReference type="ARBA" id="ARBA00005297"/>
    </source>
</evidence>
<dbReference type="PANTHER" id="PTHR42839">
    <property type="entry name" value="ISOCHORISMATE SYNTHASE ENTC"/>
    <property type="match status" value="1"/>
</dbReference>
<dbReference type="PANTHER" id="PTHR42839:SF2">
    <property type="entry name" value="ISOCHORISMATE SYNTHASE ENTC"/>
    <property type="match status" value="1"/>
</dbReference>
<reference evidence="7 8" key="1">
    <citation type="submission" date="2019-12" db="EMBL/GenBank/DDBJ databases">
        <title>Genomic-based taxomic classification of the family Erythrobacteraceae.</title>
        <authorList>
            <person name="Xu L."/>
        </authorList>
    </citation>
    <scope>NUCLEOTIDE SEQUENCE [LARGE SCALE GENOMIC DNA]</scope>
    <source>
        <strain evidence="7 8">H32</strain>
    </source>
</reference>
<keyword evidence="8" id="KW-1185">Reference proteome</keyword>
<keyword evidence="4 7" id="KW-0413">Isomerase</keyword>
<dbReference type="InterPro" id="IPR005801">
    <property type="entry name" value="ADC_synthase"/>
</dbReference>
<gene>
    <name evidence="7" type="ORF">GRI72_05965</name>
</gene>
<evidence type="ECO:0000313" key="8">
    <source>
        <dbReference type="Proteomes" id="UP000444401"/>
    </source>
</evidence>
<dbReference type="InterPro" id="IPR004561">
    <property type="entry name" value="IsoChor_synthase"/>
</dbReference>
<dbReference type="RefSeq" id="WP_160733009.1">
    <property type="nucleotide sequence ID" value="NZ_WTYO01000002.1"/>
</dbReference>
<sequence>MFVLRRAGRELCATGLRHRLRPGERATLDRRVREALEGTAGQGPGTLVGALPFEPGRPELLYQPEQLLSRELPPRETGTGSMGLFSDRDLREIPSRAEYSAMVERALSRIAGGNGLRKVVLSRQVVLEAAQQPDFERLLAILSLDPDITAYRLDLQPDRGGEPRLLMGATPELLVSRSGRMVASEPLAGSIPRGREPAQDRERARALMASDKDRREHAITVEYILDLLAPLCSELGSPGGMGLRSTATMWHLGTRIEGRLKSADAPTSAGLAALLHPTPAVGGHPRDRALEAIRELESHDRGFYAGAVGHVDSHGDGEWYVALRCAQIEGPRITLHAGAGIVEGSVPDDEVHETAAKFRAMLRALGVTDKPRQAVEAG</sequence>
<comment type="similarity">
    <text evidence="2">Belongs to the isochorismate synthase family.</text>
</comment>